<dbReference type="SUPFAM" id="SSF53335">
    <property type="entry name" value="S-adenosyl-L-methionine-dependent methyltransferases"/>
    <property type="match status" value="1"/>
</dbReference>
<dbReference type="Pfam" id="PF04072">
    <property type="entry name" value="LCM"/>
    <property type="match status" value="1"/>
</dbReference>
<reference evidence="3 4" key="1">
    <citation type="submission" date="2018-12" db="EMBL/GenBank/DDBJ databases">
        <authorList>
            <person name="Lunina O.N."/>
            <person name="Grouzdev D.S."/>
            <person name="Gorlenko V.M."/>
            <person name="Savvichev A.S."/>
        </authorList>
    </citation>
    <scope>NUCLEOTIDE SEQUENCE [LARGE SCALE GENOMIC DNA]</scope>
    <source>
        <strain evidence="3 4">BrKhr-17</strain>
    </source>
</reference>
<evidence type="ECO:0000313" key="4">
    <source>
        <dbReference type="Proteomes" id="UP000279908"/>
    </source>
</evidence>
<evidence type="ECO:0000256" key="2">
    <source>
        <dbReference type="ARBA" id="ARBA00022679"/>
    </source>
</evidence>
<gene>
    <name evidence="3" type="ORF">EKD02_04205</name>
</gene>
<comment type="caution">
    <text evidence="3">The sequence shown here is derived from an EMBL/GenBank/DDBJ whole genome shotgun (WGS) entry which is preliminary data.</text>
</comment>
<dbReference type="Proteomes" id="UP000279908">
    <property type="component" value="Unassembled WGS sequence"/>
</dbReference>
<keyword evidence="2" id="KW-0808">Transferase</keyword>
<proteinExistence type="predicted"/>
<dbReference type="GO" id="GO:0008168">
    <property type="term" value="F:methyltransferase activity"/>
    <property type="evidence" value="ECO:0007669"/>
    <property type="project" value="UniProtKB-KW"/>
</dbReference>
<dbReference type="RefSeq" id="WP_126383914.1">
    <property type="nucleotide sequence ID" value="NZ_RXYK01000004.1"/>
</dbReference>
<evidence type="ECO:0000256" key="1">
    <source>
        <dbReference type="ARBA" id="ARBA00022603"/>
    </source>
</evidence>
<dbReference type="Gene3D" id="3.40.50.150">
    <property type="entry name" value="Vaccinia Virus protein VP39"/>
    <property type="match status" value="1"/>
</dbReference>
<dbReference type="InterPro" id="IPR007213">
    <property type="entry name" value="Ppm1/Ppm2/Tcmp"/>
</dbReference>
<sequence length="296" mass="33166">MNRNTVPKSGRLPVQAISDTSALVLLWCGEEIYQSDAVRQYAGMLDLSRGRELLARCHAVWEEYDRVIRYRKLCIAREAETILAGGHIRQVVIPGAGYSMLGIELASRFAGLKVFEIDSSGMREKRGMVERLAVASGSSLSCLEGDVEDHAGLRRLLSGAGWQDAAPTLTIVEGLSYYLSRESALGQWRNLAEGSMVVFEYLVPYGEVNPERRDIPRLVFGEIMQYCSFTGEFSFWREEEVRSEPGFVLERFYTLEGIERSLGEFFGSGQRIFRVRGDGWIEIAVLKSGEGRVGRA</sequence>
<dbReference type="InterPro" id="IPR029063">
    <property type="entry name" value="SAM-dependent_MTases_sf"/>
</dbReference>
<dbReference type="EMBL" id="RXYK01000004">
    <property type="protein sequence ID" value="RTY38881.1"/>
    <property type="molecule type" value="Genomic_DNA"/>
</dbReference>
<name>A0A432AVC4_CHLPH</name>
<dbReference type="PANTHER" id="PTHR43619:SF2">
    <property type="entry name" value="S-ADENOSYL-L-METHIONINE-DEPENDENT METHYLTRANSFERASES SUPERFAMILY PROTEIN"/>
    <property type="match status" value="1"/>
</dbReference>
<evidence type="ECO:0008006" key="5">
    <source>
        <dbReference type="Google" id="ProtNLM"/>
    </source>
</evidence>
<evidence type="ECO:0000313" key="3">
    <source>
        <dbReference type="EMBL" id="RTY38881.1"/>
    </source>
</evidence>
<keyword evidence="1" id="KW-0489">Methyltransferase</keyword>
<accession>A0A432AVC4</accession>
<dbReference type="GO" id="GO:0032259">
    <property type="term" value="P:methylation"/>
    <property type="evidence" value="ECO:0007669"/>
    <property type="project" value="UniProtKB-KW"/>
</dbReference>
<protein>
    <recommendedName>
        <fullName evidence="5">Class I SAM-dependent methyltransferase</fullName>
    </recommendedName>
</protein>
<dbReference type="AlphaFoldDB" id="A0A432AVC4"/>
<organism evidence="3 4">
    <name type="scientific">Chlorobium phaeovibrioides</name>
    <dbReference type="NCBI Taxonomy" id="1094"/>
    <lineage>
        <taxon>Bacteria</taxon>
        <taxon>Pseudomonadati</taxon>
        <taxon>Chlorobiota</taxon>
        <taxon>Chlorobiia</taxon>
        <taxon>Chlorobiales</taxon>
        <taxon>Chlorobiaceae</taxon>
        <taxon>Chlorobium/Pelodictyon group</taxon>
        <taxon>Chlorobium</taxon>
    </lineage>
</organism>
<dbReference type="PANTHER" id="PTHR43619">
    <property type="entry name" value="S-ADENOSYL-L-METHIONINE-DEPENDENT METHYLTRANSFERASE YKTD-RELATED"/>
    <property type="match status" value="1"/>
</dbReference>